<organism evidence="1 2">
    <name type="scientific">Hoyosella rhizosphaerae</name>
    <dbReference type="NCBI Taxonomy" id="1755582"/>
    <lineage>
        <taxon>Bacteria</taxon>
        <taxon>Bacillati</taxon>
        <taxon>Actinomycetota</taxon>
        <taxon>Actinomycetes</taxon>
        <taxon>Mycobacteriales</taxon>
        <taxon>Hoyosellaceae</taxon>
        <taxon>Hoyosella</taxon>
    </lineage>
</organism>
<comment type="caution">
    <text evidence="1">The sequence shown here is derived from an EMBL/GenBank/DDBJ whole genome shotgun (WGS) entry which is preliminary data.</text>
</comment>
<sequence length="102" mass="11410">MLLKVGSVDFDVPIKFHWQSVVRKDGLNRALVYTGTAVDTHIGLDMKHFGRREQRICGSRMDAIDRAHRDARSIVATRLSDDVGHRIVLTVGVTVSLQCAPR</sequence>
<proteinExistence type="predicted"/>
<dbReference type="EMBL" id="BMJH01000004">
    <property type="protein sequence ID" value="GGC76626.1"/>
    <property type="molecule type" value="Genomic_DNA"/>
</dbReference>
<evidence type="ECO:0000313" key="2">
    <source>
        <dbReference type="Proteomes" id="UP000641514"/>
    </source>
</evidence>
<reference evidence="1" key="2">
    <citation type="submission" date="2020-09" db="EMBL/GenBank/DDBJ databases">
        <authorList>
            <person name="Sun Q."/>
            <person name="Zhou Y."/>
        </authorList>
    </citation>
    <scope>NUCLEOTIDE SEQUENCE</scope>
    <source>
        <strain evidence="1">CGMCC 1.15478</strain>
    </source>
</reference>
<dbReference type="Proteomes" id="UP000641514">
    <property type="component" value="Unassembled WGS sequence"/>
</dbReference>
<reference evidence="1" key="1">
    <citation type="journal article" date="2014" name="Int. J. Syst. Evol. Microbiol.">
        <title>Complete genome sequence of Corynebacterium casei LMG S-19264T (=DSM 44701T), isolated from a smear-ripened cheese.</title>
        <authorList>
            <consortium name="US DOE Joint Genome Institute (JGI-PGF)"/>
            <person name="Walter F."/>
            <person name="Albersmeier A."/>
            <person name="Kalinowski J."/>
            <person name="Ruckert C."/>
        </authorList>
    </citation>
    <scope>NUCLEOTIDE SEQUENCE</scope>
    <source>
        <strain evidence="1">CGMCC 1.15478</strain>
    </source>
</reference>
<gene>
    <name evidence="1" type="ORF">GCM10011410_32400</name>
</gene>
<protein>
    <submittedName>
        <fullName evidence="1">Uncharacterized protein</fullName>
    </submittedName>
</protein>
<keyword evidence="2" id="KW-1185">Reference proteome</keyword>
<name>A0A916XJG8_9ACTN</name>
<evidence type="ECO:0000313" key="1">
    <source>
        <dbReference type="EMBL" id="GGC76626.1"/>
    </source>
</evidence>
<dbReference type="AlphaFoldDB" id="A0A916XJG8"/>
<accession>A0A916XJG8</accession>